<proteinExistence type="predicted"/>
<keyword evidence="6" id="KW-0408">Iron</keyword>
<evidence type="ECO:0000259" key="9">
    <source>
        <dbReference type="PROSITE" id="PS51918"/>
    </source>
</evidence>
<dbReference type="Proteomes" id="UP000712673">
    <property type="component" value="Unassembled WGS sequence"/>
</dbReference>
<dbReference type="GO" id="GO:0051539">
    <property type="term" value="F:4 iron, 4 sulfur cluster binding"/>
    <property type="evidence" value="ECO:0007669"/>
    <property type="project" value="UniProtKB-KW"/>
</dbReference>
<keyword evidence="5" id="KW-0479">Metal-binding</keyword>
<dbReference type="SUPFAM" id="SSF102114">
    <property type="entry name" value="Radical SAM enzymes"/>
    <property type="match status" value="1"/>
</dbReference>
<dbReference type="CDD" id="cd02068">
    <property type="entry name" value="radical_SAM_B12_BD"/>
    <property type="match status" value="1"/>
</dbReference>
<dbReference type="NCBIfam" id="TIGR04367">
    <property type="entry name" value="HpnR_B12_rSAM"/>
    <property type="match status" value="1"/>
</dbReference>
<dbReference type="PANTHER" id="PTHR43409:SF7">
    <property type="entry name" value="BLL1977 PROTEIN"/>
    <property type="match status" value="1"/>
</dbReference>
<dbReference type="PANTHER" id="PTHR43409">
    <property type="entry name" value="ANAEROBIC MAGNESIUM-PROTOPORPHYRIN IX MONOMETHYL ESTER CYCLASE-RELATED"/>
    <property type="match status" value="1"/>
</dbReference>
<sequence length="496" mass="56286">MRVLLVHPSCLLYSEIYLRLEPLGLERVAQAVRSAGHDVRLLDLQVFRHTDYFHMVRTFRPEAIGFSLNYLANVPEVIELAQATRAHYPQCTIFVGGHSASFIPHELLQHAAGAIDCVLRGEGEASTPQFLAALTDGGITTVPGVVTAEAMGPPPQLLASLDTHFPARDLLAKRHKYFIGALDPCASIEFTRGCPWDCTFCSAWTFYGRSYRQSTPEAVVEDLAQIQEPHVFIVDDVAFIHPEYGMAIGQAIEKRGIRKLYYLETRCDVLLRNREVFAYWKRLGLLYMFLGIEALDEDTLQLHRKRVTMNESLQALEVARQLGLIVAINIIADPDWDVAHFRFVQEWAASVPEIVHLTVNTPYPGTETWRTEARRLTSLDYRLFDVQHAVLPTKLPLAQFYAELVQTQAILSRKHLGFRALWGASKMVMAHLRRGQTNFVRMLWKFPRIYNAARQYADHQRPVQYALTPPPAPGQAVLKPAELYVHSPRVVPRRTV</sequence>
<evidence type="ECO:0000313" key="10">
    <source>
        <dbReference type="EMBL" id="MBM3225689.1"/>
    </source>
</evidence>
<dbReference type="SFLD" id="SFLDF00565">
    <property type="entry name" value="hopanoid_C3-methyltransferase"/>
    <property type="match status" value="1"/>
</dbReference>
<keyword evidence="4" id="KW-0949">S-adenosyl-L-methionine</keyword>
<accession>A0A938B435</accession>
<comment type="caution">
    <text evidence="10">The sequence shown here is derived from an EMBL/GenBank/DDBJ whole genome shotgun (WGS) entry which is preliminary data.</text>
</comment>
<dbReference type="SUPFAM" id="SSF52242">
    <property type="entry name" value="Cobalamin (vitamin B12)-binding domain"/>
    <property type="match status" value="1"/>
</dbReference>
<reference evidence="10" key="1">
    <citation type="submission" date="2019-03" db="EMBL/GenBank/DDBJ databases">
        <title>Lake Tanganyika Metagenome-Assembled Genomes (MAGs).</title>
        <authorList>
            <person name="Tran P."/>
        </authorList>
    </citation>
    <scope>NUCLEOTIDE SEQUENCE</scope>
    <source>
        <strain evidence="10">K_DeepCast_65m_m2_066</strain>
    </source>
</reference>
<comment type="cofactor">
    <cofactor evidence="1">
        <name>[4Fe-4S] cluster</name>
        <dbReference type="ChEBI" id="CHEBI:49883"/>
    </cofactor>
</comment>
<evidence type="ECO:0000256" key="2">
    <source>
        <dbReference type="ARBA" id="ARBA00022603"/>
    </source>
</evidence>
<gene>
    <name evidence="10" type="primary">hpnR</name>
    <name evidence="10" type="ORF">FJZ47_18075</name>
</gene>
<dbReference type="SMART" id="SM00729">
    <property type="entry name" value="Elp3"/>
    <property type="match status" value="1"/>
</dbReference>
<evidence type="ECO:0000256" key="6">
    <source>
        <dbReference type="ARBA" id="ARBA00023004"/>
    </source>
</evidence>
<dbReference type="InterPro" id="IPR036724">
    <property type="entry name" value="Cobalamin-bd_sf"/>
</dbReference>
<dbReference type="GO" id="GO:0046872">
    <property type="term" value="F:metal ion binding"/>
    <property type="evidence" value="ECO:0007669"/>
    <property type="project" value="UniProtKB-KW"/>
</dbReference>
<dbReference type="Gene3D" id="3.20.20.70">
    <property type="entry name" value="Aldolase class I"/>
    <property type="match status" value="1"/>
</dbReference>
<dbReference type="Gene3D" id="3.40.50.280">
    <property type="entry name" value="Cobalamin-binding domain"/>
    <property type="match status" value="1"/>
</dbReference>
<keyword evidence="3" id="KW-0808">Transferase</keyword>
<dbReference type="GO" id="GO:0031419">
    <property type="term" value="F:cobalamin binding"/>
    <property type="evidence" value="ECO:0007669"/>
    <property type="project" value="InterPro"/>
</dbReference>
<dbReference type="SFLD" id="SFLDG01123">
    <property type="entry name" value="methyltransferase_(Class_B)"/>
    <property type="match status" value="1"/>
</dbReference>
<evidence type="ECO:0000256" key="7">
    <source>
        <dbReference type="ARBA" id="ARBA00023014"/>
    </source>
</evidence>
<dbReference type="EMBL" id="VGLS01000653">
    <property type="protein sequence ID" value="MBM3225689.1"/>
    <property type="molecule type" value="Genomic_DNA"/>
</dbReference>
<dbReference type="InterPro" id="IPR013785">
    <property type="entry name" value="Aldolase_TIM"/>
</dbReference>
<dbReference type="SFLD" id="SFLDS00029">
    <property type="entry name" value="Radical_SAM"/>
    <property type="match status" value="1"/>
</dbReference>
<feature type="domain" description="B12-binding" evidence="8">
    <location>
        <begin position="8"/>
        <end position="141"/>
    </location>
</feature>
<keyword evidence="7" id="KW-0411">Iron-sulfur</keyword>
<dbReference type="PROSITE" id="PS51332">
    <property type="entry name" value="B12_BINDING"/>
    <property type="match status" value="1"/>
</dbReference>
<dbReference type="CDD" id="cd01335">
    <property type="entry name" value="Radical_SAM"/>
    <property type="match status" value="1"/>
</dbReference>
<dbReference type="InterPro" id="IPR051198">
    <property type="entry name" value="BchE-like"/>
</dbReference>
<dbReference type="SFLD" id="SFLDG01082">
    <property type="entry name" value="B12-binding_domain_containing"/>
    <property type="match status" value="1"/>
</dbReference>
<dbReference type="InterPro" id="IPR027564">
    <property type="entry name" value="HpnR_B12_rSAM"/>
</dbReference>
<dbReference type="Pfam" id="PF04055">
    <property type="entry name" value="Radical_SAM"/>
    <property type="match status" value="1"/>
</dbReference>
<dbReference type="PROSITE" id="PS51918">
    <property type="entry name" value="RADICAL_SAM"/>
    <property type="match status" value="1"/>
</dbReference>
<protein>
    <submittedName>
        <fullName evidence="10">Hopanoid C-3 methylase HpnR</fullName>
    </submittedName>
</protein>
<dbReference type="InterPro" id="IPR034466">
    <property type="entry name" value="Methyltransferase_Class_B"/>
</dbReference>
<evidence type="ECO:0000256" key="1">
    <source>
        <dbReference type="ARBA" id="ARBA00001966"/>
    </source>
</evidence>
<dbReference type="AlphaFoldDB" id="A0A938B435"/>
<dbReference type="InterPro" id="IPR058240">
    <property type="entry name" value="rSAM_sf"/>
</dbReference>
<organism evidence="10 11">
    <name type="scientific">Tectimicrobiota bacterium</name>
    <dbReference type="NCBI Taxonomy" id="2528274"/>
    <lineage>
        <taxon>Bacteria</taxon>
        <taxon>Pseudomonadati</taxon>
        <taxon>Nitrospinota/Tectimicrobiota group</taxon>
        <taxon>Candidatus Tectimicrobiota</taxon>
    </lineage>
</organism>
<name>A0A938B435_UNCTE</name>
<dbReference type="Pfam" id="PF02310">
    <property type="entry name" value="B12-binding"/>
    <property type="match status" value="1"/>
</dbReference>
<dbReference type="GO" id="GO:0032259">
    <property type="term" value="P:methylation"/>
    <property type="evidence" value="ECO:0007669"/>
    <property type="project" value="UniProtKB-KW"/>
</dbReference>
<dbReference type="InterPro" id="IPR007197">
    <property type="entry name" value="rSAM"/>
</dbReference>
<evidence type="ECO:0000259" key="8">
    <source>
        <dbReference type="PROSITE" id="PS51332"/>
    </source>
</evidence>
<dbReference type="InterPro" id="IPR006638">
    <property type="entry name" value="Elp3/MiaA/NifB-like_rSAM"/>
</dbReference>
<feature type="domain" description="Radical SAM core" evidence="9">
    <location>
        <begin position="180"/>
        <end position="394"/>
    </location>
</feature>
<keyword evidence="2 10" id="KW-0489">Methyltransferase</keyword>
<dbReference type="GO" id="GO:0005829">
    <property type="term" value="C:cytosol"/>
    <property type="evidence" value="ECO:0007669"/>
    <property type="project" value="TreeGrafter"/>
</dbReference>
<evidence type="ECO:0000256" key="5">
    <source>
        <dbReference type="ARBA" id="ARBA00022723"/>
    </source>
</evidence>
<dbReference type="InterPro" id="IPR006158">
    <property type="entry name" value="Cobalamin-bd"/>
</dbReference>
<dbReference type="GO" id="GO:0008168">
    <property type="term" value="F:methyltransferase activity"/>
    <property type="evidence" value="ECO:0007669"/>
    <property type="project" value="UniProtKB-KW"/>
</dbReference>
<evidence type="ECO:0000256" key="3">
    <source>
        <dbReference type="ARBA" id="ARBA00022679"/>
    </source>
</evidence>
<evidence type="ECO:0000313" key="11">
    <source>
        <dbReference type="Proteomes" id="UP000712673"/>
    </source>
</evidence>
<evidence type="ECO:0000256" key="4">
    <source>
        <dbReference type="ARBA" id="ARBA00022691"/>
    </source>
</evidence>